<protein>
    <submittedName>
        <fullName evidence="5">EAL domain-containing protein</fullName>
    </submittedName>
</protein>
<dbReference type="SUPFAM" id="SSF55073">
    <property type="entry name" value="Nucleotide cyclase"/>
    <property type="match status" value="1"/>
</dbReference>
<dbReference type="Proteomes" id="UP000470302">
    <property type="component" value="Unassembled WGS sequence"/>
</dbReference>
<dbReference type="EMBL" id="WWCW01000070">
    <property type="protein sequence ID" value="MYM89307.1"/>
    <property type="molecule type" value="Genomic_DNA"/>
</dbReference>
<gene>
    <name evidence="5" type="ORF">GTP91_19285</name>
</gene>
<dbReference type="SUPFAM" id="SSF55785">
    <property type="entry name" value="PYP-like sensor domain (PAS domain)"/>
    <property type="match status" value="1"/>
</dbReference>
<dbReference type="FunFam" id="3.20.20.450:FF:000001">
    <property type="entry name" value="Cyclic di-GMP phosphodiesterase yahA"/>
    <property type="match status" value="1"/>
</dbReference>
<proteinExistence type="predicted"/>
<dbReference type="SMART" id="SM00267">
    <property type="entry name" value="GGDEF"/>
    <property type="match status" value="1"/>
</dbReference>
<comment type="catalytic activity">
    <reaction evidence="1">
        <text>3',3'-c-di-GMP + H2O = 5'-phosphoguanylyl(3'-&gt;5')guanosine + H(+)</text>
        <dbReference type="Rhea" id="RHEA:24902"/>
        <dbReference type="ChEBI" id="CHEBI:15377"/>
        <dbReference type="ChEBI" id="CHEBI:15378"/>
        <dbReference type="ChEBI" id="CHEBI:58754"/>
        <dbReference type="ChEBI" id="CHEBI:58805"/>
        <dbReference type="EC" id="3.1.4.52"/>
    </reaction>
    <physiologicalReaction direction="left-to-right" evidence="1">
        <dbReference type="Rhea" id="RHEA:24903"/>
    </physiologicalReaction>
</comment>
<evidence type="ECO:0000256" key="2">
    <source>
        <dbReference type="SAM" id="Phobius"/>
    </source>
</evidence>
<evidence type="ECO:0000259" key="4">
    <source>
        <dbReference type="PROSITE" id="PS50887"/>
    </source>
</evidence>
<dbReference type="InterPro" id="IPR001633">
    <property type="entry name" value="EAL_dom"/>
</dbReference>
<dbReference type="CDD" id="cd12915">
    <property type="entry name" value="PDC2_DGC_like"/>
    <property type="match status" value="1"/>
</dbReference>
<dbReference type="InterPro" id="IPR029787">
    <property type="entry name" value="Nucleotide_cyclase"/>
</dbReference>
<dbReference type="PANTHER" id="PTHR44757:SF2">
    <property type="entry name" value="BIOFILM ARCHITECTURE MAINTENANCE PROTEIN MBAA"/>
    <property type="match status" value="1"/>
</dbReference>
<dbReference type="CDD" id="cd12914">
    <property type="entry name" value="PDC1_DGC_like"/>
    <property type="match status" value="1"/>
</dbReference>
<keyword evidence="2" id="KW-0472">Membrane</keyword>
<name>A0A845G8T4_9BURK</name>
<evidence type="ECO:0000313" key="6">
    <source>
        <dbReference type="Proteomes" id="UP000470302"/>
    </source>
</evidence>
<dbReference type="Pfam" id="PF00563">
    <property type="entry name" value="EAL"/>
    <property type="match status" value="1"/>
</dbReference>
<dbReference type="SMART" id="SM00052">
    <property type="entry name" value="EAL"/>
    <property type="match status" value="1"/>
</dbReference>
<feature type="domain" description="GGDEF" evidence="4">
    <location>
        <begin position="477"/>
        <end position="610"/>
    </location>
</feature>
<dbReference type="InterPro" id="IPR052155">
    <property type="entry name" value="Biofilm_reg_signaling"/>
</dbReference>
<evidence type="ECO:0000259" key="3">
    <source>
        <dbReference type="PROSITE" id="PS50883"/>
    </source>
</evidence>
<keyword evidence="2" id="KW-1133">Transmembrane helix</keyword>
<organism evidence="5 6">
    <name type="scientific">Duganella vulcania</name>
    <dbReference type="NCBI Taxonomy" id="2692166"/>
    <lineage>
        <taxon>Bacteria</taxon>
        <taxon>Pseudomonadati</taxon>
        <taxon>Pseudomonadota</taxon>
        <taxon>Betaproteobacteria</taxon>
        <taxon>Burkholderiales</taxon>
        <taxon>Oxalobacteraceae</taxon>
        <taxon>Telluria group</taxon>
        <taxon>Duganella</taxon>
    </lineage>
</organism>
<accession>A0A845G8T4</accession>
<keyword evidence="2" id="KW-0812">Transmembrane</keyword>
<reference evidence="5 6" key="1">
    <citation type="submission" date="2020-01" db="EMBL/GenBank/DDBJ databases">
        <title>Novel species isolated from a subtropical stream in China.</title>
        <authorList>
            <person name="Lu H."/>
        </authorList>
    </citation>
    <scope>NUCLEOTIDE SEQUENCE [LARGE SCALE GENOMIC DNA]</scope>
    <source>
        <strain evidence="5 6">FT82W</strain>
    </source>
</reference>
<dbReference type="InterPro" id="IPR043128">
    <property type="entry name" value="Rev_trsase/Diguanyl_cyclase"/>
</dbReference>
<feature type="domain" description="EAL" evidence="3">
    <location>
        <begin position="619"/>
        <end position="873"/>
    </location>
</feature>
<dbReference type="CDD" id="cd01948">
    <property type="entry name" value="EAL"/>
    <property type="match status" value="1"/>
</dbReference>
<dbReference type="InterPro" id="IPR035919">
    <property type="entry name" value="EAL_sf"/>
</dbReference>
<dbReference type="FunFam" id="3.30.70.270:FF:000001">
    <property type="entry name" value="Diguanylate cyclase domain protein"/>
    <property type="match status" value="1"/>
</dbReference>
<dbReference type="InterPro" id="IPR000160">
    <property type="entry name" value="GGDEF_dom"/>
</dbReference>
<dbReference type="PROSITE" id="PS50887">
    <property type="entry name" value="GGDEF"/>
    <property type="match status" value="1"/>
</dbReference>
<dbReference type="GO" id="GO:0071732">
    <property type="term" value="P:cellular response to nitric oxide"/>
    <property type="evidence" value="ECO:0007669"/>
    <property type="project" value="UniProtKB-ARBA"/>
</dbReference>
<evidence type="ECO:0000313" key="5">
    <source>
        <dbReference type="EMBL" id="MYM89307.1"/>
    </source>
</evidence>
<dbReference type="RefSeq" id="WP_161098250.1">
    <property type="nucleotide sequence ID" value="NZ_WWCW01000070.1"/>
</dbReference>
<dbReference type="Gene3D" id="3.30.450.20">
    <property type="entry name" value="PAS domain"/>
    <property type="match status" value="2"/>
</dbReference>
<dbReference type="SUPFAM" id="SSF141868">
    <property type="entry name" value="EAL domain-like"/>
    <property type="match status" value="1"/>
</dbReference>
<dbReference type="NCBIfam" id="TIGR00254">
    <property type="entry name" value="GGDEF"/>
    <property type="match status" value="1"/>
</dbReference>
<dbReference type="Gene3D" id="3.30.70.270">
    <property type="match status" value="1"/>
</dbReference>
<evidence type="ECO:0000256" key="1">
    <source>
        <dbReference type="ARBA" id="ARBA00051114"/>
    </source>
</evidence>
<dbReference type="InterPro" id="IPR035965">
    <property type="entry name" value="PAS-like_dom_sf"/>
</dbReference>
<dbReference type="Gene3D" id="3.20.20.450">
    <property type="entry name" value="EAL domain"/>
    <property type="match status" value="1"/>
</dbReference>
<dbReference type="AlphaFoldDB" id="A0A845G8T4"/>
<dbReference type="GO" id="GO:0071111">
    <property type="term" value="F:cyclic-guanylate-specific phosphodiesterase activity"/>
    <property type="evidence" value="ECO:0007669"/>
    <property type="project" value="UniProtKB-EC"/>
</dbReference>
<sequence length="886" mass="97304">MTVRARSETLRHRWLRRGLDTHFSLPLFAFLLLVAIWVVTFHEVDADRVHAREAAADSLRELMGTYEAQVARSLDSIDQTLRVLKYAVERKGALGALPELGREGLLPPGVVFVVSIVDRNGATVASNPRALPISVADQAYFKFHQERDSGATFVSQATRDAANTEWHLHFTRRLDDEAGNFAGIVIVETDPAYFTSSYERGRLGEQGMLGLVGGDGVVRSLRVGDKLSFGQRMERPAGQVAVVEGVRRYIGMREVHGVALNVVVGLAEAEQMAAFERQRREKIGEASVVSAALVAGTALLWLWSWQGARHRARMRRAQETYAAASLASLDAFFVLREVRDAGGAIIDFRFVDANSRAEKMTGLSKERLRRTTLCGLMPQARGNGMFDHLVHVTRVGGVHEQEWESNIPQLRARWLHQQVVPVEGGLVAIVRDISERKLAESRMLHLAHHDTLTGLPNRGLIADRLELTIAQASRGGGSVLVAFIDLDGFKLVNDGLGHNAGDELLKVVAARMSACLRAGDTVGRFGGDEFVLLLNEPRHGEDAAPVLERVREAVLESIDVGGQEVQVSCSIGVAVYPGDGADAGTLLMHADAAMYRAKDMGKNNCQFYTREMNACIEEKLVLLEGLRGALDDGQFRLVYQPKVDLRTGRVFGVEALVRWEHPEHGCIGPDRFIPLAEESGMIVALGEWVLRTACRQNRAWQEAGLAPLRMAVNVSPRQFEEQGLVPRVALALADSGLAPEWLELEVTEGVIMRDLQQAVAKMGELRAMGVSLSIDDFGTGYSSLSALKSFPISTLKIDKSFVRDLGVSEGDQAVASSIIDLAHRLHLRVIAEGVETEQQCAFLRQNGCDEMQGYLFSRPLPPEQLRRLLEEQAMPAVTGPQPCLLA</sequence>
<feature type="transmembrane region" description="Helical" evidence="2">
    <location>
        <begin position="21"/>
        <end position="39"/>
    </location>
</feature>
<dbReference type="PROSITE" id="PS50883">
    <property type="entry name" value="EAL"/>
    <property type="match status" value="1"/>
</dbReference>
<comment type="caution">
    <text evidence="5">The sequence shown here is derived from an EMBL/GenBank/DDBJ whole genome shotgun (WGS) entry which is preliminary data.</text>
</comment>
<dbReference type="PANTHER" id="PTHR44757">
    <property type="entry name" value="DIGUANYLATE CYCLASE DGCP"/>
    <property type="match status" value="1"/>
</dbReference>
<dbReference type="Pfam" id="PF00990">
    <property type="entry name" value="GGDEF"/>
    <property type="match status" value="1"/>
</dbReference>
<dbReference type="CDD" id="cd01949">
    <property type="entry name" value="GGDEF"/>
    <property type="match status" value="1"/>
</dbReference>